<dbReference type="InterPro" id="IPR029058">
    <property type="entry name" value="AB_hydrolase_fold"/>
</dbReference>
<dbReference type="Gene3D" id="3.40.50.1820">
    <property type="entry name" value="alpha/beta hydrolase"/>
    <property type="match status" value="1"/>
</dbReference>
<feature type="domain" description="Peptidase S9 prolyl oligopeptidase catalytic" evidence="3">
    <location>
        <begin position="233"/>
        <end position="302"/>
    </location>
</feature>
<comment type="caution">
    <text evidence="5">The sequence shown here is derived from an EMBL/GenBank/DDBJ whole genome shotgun (WGS) entry which is preliminary data.</text>
</comment>
<organism evidence="5 6">
    <name type="scientific">Cohnella cellulosilytica</name>
    <dbReference type="NCBI Taxonomy" id="986710"/>
    <lineage>
        <taxon>Bacteria</taxon>
        <taxon>Bacillati</taxon>
        <taxon>Bacillota</taxon>
        <taxon>Bacilli</taxon>
        <taxon>Bacillales</taxon>
        <taxon>Paenibacillaceae</taxon>
        <taxon>Cohnella</taxon>
    </lineage>
</organism>
<keyword evidence="2" id="KW-0378">Hydrolase</keyword>
<evidence type="ECO:0000256" key="2">
    <source>
        <dbReference type="ARBA" id="ARBA00022801"/>
    </source>
</evidence>
<dbReference type="InterPro" id="IPR050955">
    <property type="entry name" value="Plant_Biomass_Hydrol_Est"/>
</dbReference>
<feature type="domain" description="Esterase Ig-like N-terminal" evidence="4">
    <location>
        <begin position="5"/>
        <end position="134"/>
    </location>
</feature>
<reference evidence="6" key="1">
    <citation type="journal article" date="2019" name="Int. J. Syst. Evol. Microbiol.">
        <title>The Global Catalogue of Microorganisms (GCM) 10K type strain sequencing project: providing services to taxonomists for standard genome sequencing and annotation.</title>
        <authorList>
            <consortium name="The Broad Institute Genomics Platform"/>
            <consortium name="The Broad Institute Genome Sequencing Center for Infectious Disease"/>
            <person name="Wu L."/>
            <person name="Ma J."/>
        </authorList>
    </citation>
    <scope>NUCLEOTIDE SEQUENCE [LARGE SCALE GENOMIC DNA]</scope>
    <source>
        <strain evidence="6">KCTC 12907</strain>
    </source>
</reference>
<accession>A0ABW2F434</accession>
<gene>
    <name evidence="5" type="ORF">ACFQMJ_05410</name>
</gene>
<dbReference type="Gene3D" id="2.60.40.2180">
    <property type="match status" value="1"/>
</dbReference>
<protein>
    <submittedName>
        <fullName evidence="5">Prolyl oligopeptidase family serine peptidase</fullName>
    </submittedName>
</protein>
<dbReference type="Pfam" id="PF18435">
    <property type="entry name" value="EstA_Ig_like"/>
    <property type="match status" value="1"/>
</dbReference>
<dbReference type="InterPro" id="IPR041172">
    <property type="entry name" value="EstA_Ig-like_N"/>
</dbReference>
<dbReference type="SUPFAM" id="SSF53474">
    <property type="entry name" value="alpha/beta-Hydrolases"/>
    <property type="match status" value="1"/>
</dbReference>
<sequence>MGSIYYTITEITDLGPFHTKLVLPLGARVKAAAVRPECFNVYVERKDAGGETLRLPKSWEEPEAKAPSKGYGIVRDAYPSSRSGERREEGDFVALEMKLRPFGVISPLAAPNERNEFVFCDYRITQIAEIPTEAEPLTGLVFDRCAGDTMRQAEKFLHGVSSYGEEPLKYGCFAPQTGGGRRPLIIWLHGAGEGGEDPTVAYAGNKVVHLAGDDIQAKFGGAFVLVPQVPTFWMDDGSGQYGRSGKSRYVQALKALIDEFVARNDAAIDANRIYIGGCSNGGFMTMRMVLDYPDFFAAAYPVCEALYDETVSDADIEAIKSMPIWFTHSRDDSVVKPEETAIPTYERLIKAGARNVHFSLFDRVVDLYGLFNDEGEEPFAYPGHFAWIYLFNDDCRLDYDGKPVAVDSKELSLMAWLAMQKRG</sequence>
<proteinExistence type="predicted"/>
<dbReference type="InterPro" id="IPR001375">
    <property type="entry name" value="Peptidase_S9_cat"/>
</dbReference>
<dbReference type="EMBL" id="JBHTAI010000003">
    <property type="protein sequence ID" value="MFC7147967.1"/>
    <property type="molecule type" value="Genomic_DNA"/>
</dbReference>
<evidence type="ECO:0000259" key="3">
    <source>
        <dbReference type="Pfam" id="PF00326"/>
    </source>
</evidence>
<keyword evidence="1" id="KW-0732">Signal</keyword>
<dbReference type="PANTHER" id="PTHR43037:SF5">
    <property type="entry name" value="FERULOYL ESTERASE"/>
    <property type="match status" value="1"/>
</dbReference>
<evidence type="ECO:0000313" key="5">
    <source>
        <dbReference type="EMBL" id="MFC7147967.1"/>
    </source>
</evidence>
<name>A0ABW2F434_9BACL</name>
<dbReference type="Pfam" id="PF00326">
    <property type="entry name" value="Peptidase_S9"/>
    <property type="match status" value="1"/>
</dbReference>
<evidence type="ECO:0000259" key="4">
    <source>
        <dbReference type="Pfam" id="PF18435"/>
    </source>
</evidence>
<evidence type="ECO:0000313" key="6">
    <source>
        <dbReference type="Proteomes" id="UP001596378"/>
    </source>
</evidence>
<dbReference type="Proteomes" id="UP001596378">
    <property type="component" value="Unassembled WGS sequence"/>
</dbReference>
<dbReference type="RefSeq" id="WP_378047241.1">
    <property type="nucleotide sequence ID" value="NZ_JBHMDN010000013.1"/>
</dbReference>
<evidence type="ECO:0000256" key="1">
    <source>
        <dbReference type="ARBA" id="ARBA00022729"/>
    </source>
</evidence>
<dbReference type="PANTHER" id="PTHR43037">
    <property type="entry name" value="UNNAMED PRODUCT-RELATED"/>
    <property type="match status" value="1"/>
</dbReference>
<keyword evidence="6" id="KW-1185">Reference proteome</keyword>